<evidence type="ECO:0000313" key="3">
    <source>
        <dbReference type="Proteomes" id="UP000324748"/>
    </source>
</evidence>
<evidence type="ECO:0000256" key="1">
    <source>
        <dbReference type="SAM" id="MobiDB-lite"/>
    </source>
</evidence>
<evidence type="ECO:0000313" key="2">
    <source>
        <dbReference type="EMBL" id="KAA1084617.1"/>
    </source>
</evidence>
<accession>A0A5B0N5T7</accession>
<keyword evidence="3" id="KW-1185">Reference proteome</keyword>
<dbReference type="AlphaFoldDB" id="A0A5B0N5T7"/>
<feature type="compositionally biased region" description="Polar residues" evidence="1">
    <location>
        <begin position="391"/>
        <end position="416"/>
    </location>
</feature>
<reference evidence="2 3" key="1">
    <citation type="submission" date="2019-05" db="EMBL/GenBank/DDBJ databases">
        <title>Emergence of the Ug99 lineage of the wheat stem rust pathogen through somatic hybridization.</title>
        <authorList>
            <person name="Li F."/>
            <person name="Upadhyaya N.M."/>
            <person name="Sperschneider J."/>
            <person name="Matny O."/>
            <person name="Nguyen-Phuc H."/>
            <person name="Mago R."/>
            <person name="Raley C."/>
            <person name="Miller M.E."/>
            <person name="Silverstein K.A.T."/>
            <person name="Henningsen E."/>
            <person name="Hirsch C.D."/>
            <person name="Visser B."/>
            <person name="Pretorius Z.A."/>
            <person name="Steffenson B.J."/>
            <person name="Schwessinger B."/>
            <person name="Dodds P.N."/>
            <person name="Figueroa M."/>
        </authorList>
    </citation>
    <scope>NUCLEOTIDE SEQUENCE [LARGE SCALE GENOMIC DNA]</scope>
    <source>
        <strain evidence="2">21-0</strain>
    </source>
</reference>
<dbReference type="EMBL" id="VSWC01000118">
    <property type="protein sequence ID" value="KAA1084617.1"/>
    <property type="molecule type" value="Genomic_DNA"/>
</dbReference>
<protein>
    <submittedName>
        <fullName evidence="2">Uncharacterized protein</fullName>
    </submittedName>
</protein>
<sequence length="434" mass="47606">MYPWPQRCHSEQPLRSVASASLMLFRAVVEECPLGLSDADLNGHRGDCTLNDGRSERPSSTRGLGAGTLYAGAVPGYRRISANGPLLASSDELIISQSHHGVFSVLWGIIDQSLLLRLLAALPEVQITDRCKGDSALGGLECWRYRAANGRALLVIGVLMRPTGPIGTRLTIESLPNSERFSSKSKVKAQPRVTPVRQLQCHHLHTRPTCQERIGPAVLAELSAWRTQIPVLDFRPAAIAELGAILNQTDKRPATDSSRRRLGTTQTARRSDKAASRRRVGTWTARFRIPSMKWPSRYGRAGQGCVLLRFKPTGAQASDSSRPARAHDGYKATVGNQTLKTEETQKLTKNKSIDHEQPTNVIEPGIEPDNSTNPNRSLLDRLSSPIASAATNKNSFSEQIDTSPATDTHNNQNTSPYPERNEEASTHRTAQQHL</sequence>
<organism evidence="2 3">
    <name type="scientific">Puccinia graminis f. sp. tritici</name>
    <dbReference type="NCBI Taxonomy" id="56615"/>
    <lineage>
        <taxon>Eukaryota</taxon>
        <taxon>Fungi</taxon>
        <taxon>Dikarya</taxon>
        <taxon>Basidiomycota</taxon>
        <taxon>Pucciniomycotina</taxon>
        <taxon>Pucciniomycetes</taxon>
        <taxon>Pucciniales</taxon>
        <taxon>Pucciniaceae</taxon>
        <taxon>Puccinia</taxon>
    </lineage>
</organism>
<feature type="compositionally biased region" description="Basic and acidic residues" evidence="1">
    <location>
        <begin position="340"/>
        <end position="357"/>
    </location>
</feature>
<gene>
    <name evidence="2" type="ORF">PGT21_033028</name>
</gene>
<feature type="compositionally biased region" description="Basic and acidic residues" evidence="1">
    <location>
        <begin position="250"/>
        <end position="259"/>
    </location>
</feature>
<dbReference type="Proteomes" id="UP000324748">
    <property type="component" value="Unassembled WGS sequence"/>
</dbReference>
<feature type="region of interest" description="Disordered" evidence="1">
    <location>
        <begin position="314"/>
        <end position="379"/>
    </location>
</feature>
<comment type="caution">
    <text evidence="2">The sequence shown here is derived from an EMBL/GenBank/DDBJ whole genome shotgun (WGS) entry which is preliminary data.</text>
</comment>
<feature type="region of interest" description="Disordered" evidence="1">
    <location>
        <begin position="250"/>
        <end position="279"/>
    </location>
</feature>
<proteinExistence type="predicted"/>
<feature type="region of interest" description="Disordered" evidence="1">
    <location>
        <begin position="391"/>
        <end position="434"/>
    </location>
</feature>
<name>A0A5B0N5T7_PUCGR</name>